<gene>
    <name evidence="1" type="ORF">FPFC_080070</name>
</gene>
<dbReference type="GO" id="GO:0015031">
    <property type="term" value="P:protein transport"/>
    <property type="evidence" value="ECO:0007669"/>
    <property type="project" value="InterPro"/>
</dbReference>
<accession>A0A3F3GZX0</accession>
<proteinExistence type="predicted"/>
<organism evidence="1 2">
    <name type="scientific">Fructobacillus pseudoficulneus</name>
    <dbReference type="NCBI Taxonomy" id="220714"/>
    <lineage>
        <taxon>Bacteria</taxon>
        <taxon>Bacillati</taxon>
        <taxon>Bacillota</taxon>
        <taxon>Bacilli</taxon>
        <taxon>Lactobacillales</taxon>
        <taxon>Lactobacillaceae</taxon>
        <taxon>Fructobacillus</taxon>
    </lineage>
</organism>
<dbReference type="Pfam" id="PF16993">
    <property type="entry name" value="Asp1"/>
    <property type="match status" value="1"/>
</dbReference>
<dbReference type="Proteomes" id="UP000061227">
    <property type="component" value="Unassembled WGS sequence"/>
</dbReference>
<dbReference type="AlphaFoldDB" id="A0A3F3GZX0"/>
<evidence type="ECO:0008006" key="3">
    <source>
        <dbReference type="Google" id="ProtNLM"/>
    </source>
</evidence>
<dbReference type="InterPro" id="IPR022372">
    <property type="entry name" value="Accessory_SS_Asp1"/>
</dbReference>
<dbReference type="RefSeq" id="WP_059379210.1">
    <property type="nucleotide sequence ID" value="NZ_DF968070.1"/>
</dbReference>
<dbReference type="EMBL" id="DF968070">
    <property type="protein sequence ID" value="GAP03432.1"/>
    <property type="molecule type" value="Genomic_DNA"/>
</dbReference>
<protein>
    <recommendedName>
        <fullName evidence="3">Accessory Sec system protein Asp1</fullName>
    </recommendedName>
</protein>
<keyword evidence="2" id="KW-1185">Reference proteome</keyword>
<sequence>MIYFLTDWHIDRDNFESDAMLNTIKVLKHSNSQIINLQSAPFMHYLVNYFGLQSQNSFSDLLDVFLDVPSKNTTPTTLTDLKWLSKYEKYYTNKDVTFSNNGVVKGRVYFNQWGFVSQVEYISSNSREIDIYSHKGYVSSKNFYDAQGKKIKWQVYDEQGQVIFTEYPDCVIIAEAYGQKFSRDIYTNYGDLFLEMLSSVLSDFNPRTDRLIIDAKSPYVSEFLSIFPYLQSLVLIYSGQVNEFQAQLSEHFSVIKNVKQIMTDNVVLIDSIKQESSRQHQHVMKNVSYMPFYATSLNLGESNSTADQNIYWQINCLNTLQQESLAKLIAMKLEIPELCVIVDSESGSDRNVLNQIVSNFVSQYFEINLASDDYQLVKQYHEAQEAEEMTPMLREAYSNAKKDRAIFAQYIKAYLFKKGFSFRFDSNKQEKVMDFNITRVLVDSRDDNDYFSHALAVSAGIPIVSFQQSPYLINEKNGYIVQDSKQLIQTILQYVSDTDTWNQNLVASVDVIEMFGEDELSKKWREKLV</sequence>
<dbReference type="STRING" id="220714.SAMN05660469_0013"/>
<evidence type="ECO:0000313" key="2">
    <source>
        <dbReference type="Proteomes" id="UP000061227"/>
    </source>
</evidence>
<reference evidence="1 2" key="1">
    <citation type="journal article" date="2015" name="BMC Genomics">
        <title>Comparative genomics of Fructobacillus spp. and Leuconostoc spp. reveals niche-specific evolution of Fructobacillus spp.</title>
        <authorList>
            <person name="Endo A."/>
            <person name="Tanizawa Y."/>
            <person name="Tanaka N."/>
            <person name="Maeno S."/>
            <person name="Kumar H."/>
            <person name="Shiwa Y."/>
            <person name="Okada S."/>
            <person name="Yoshikawa H."/>
            <person name="Dicks L."/>
            <person name="Nakagawa J."/>
            <person name="Arita M."/>
        </authorList>
    </citation>
    <scope>NUCLEOTIDE SEQUENCE [LARGE SCALE GENOMIC DNA]</scope>
    <source>
        <strain evidence="1 2">DSM 15468</strain>
    </source>
</reference>
<dbReference type="OrthoDB" id="9767875at2"/>
<evidence type="ECO:0000313" key="1">
    <source>
        <dbReference type="EMBL" id="GAP03432.1"/>
    </source>
</evidence>
<name>A0A3F3GZX0_9LACO</name>